<name>A0AAV7PM36_PLEWA</name>
<evidence type="ECO:0000256" key="1">
    <source>
        <dbReference type="SAM" id="MobiDB-lite"/>
    </source>
</evidence>
<keyword evidence="3" id="KW-1185">Reference proteome</keyword>
<accession>A0AAV7PM36</accession>
<evidence type="ECO:0000313" key="2">
    <source>
        <dbReference type="EMBL" id="KAJ1128467.1"/>
    </source>
</evidence>
<feature type="region of interest" description="Disordered" evidence="1">
    <location>
        <begin position="1"/>
        <end position="30"/>
    </location>
</feature>
<dbReference type="EMBL" id="JANPWB010000011">
    <property type="protein sequence ID" value="KAJ1128467.1"/>
    <property type="molecule type" value="Genomic_DNA"/>
</dbReference>
<evidence type="ECO:0000313" key="3">
    <source>
        <dbReference type="Proteomes" id="UP001066276"/>
    </source>
</evidence>
<sequence length="149" mass="16635">MLIHSTPFSSSDTALGSQQPLQTDIEEASNSDKAPVTRAFLAFLFDTLKTDIQDIKRDPSQDLREVSQDLSLVGERVSYLEDNKSARGKEVDMLQQEIIWYMESAALGPNTKPPDILAGVHDFQTKEDLTKNARAKQPIHFRGHPIGLI</sequence>
<gene>
    <name evidence="2" type="ORF">NDU88_006845</name>
</gene>
<feature type="compositionally biased region" description="Polar residues" evidence="1">
    <location>
        <begin position="1"/>
        <end position="22"/>
    </location>
</feature>
<protein>
    <submittedName>
        <fullName evidence="2">Uncharacterized protein</fullName>
    </submittedName>
</protein>
<dbReference type="AlphaFoldDB" id="A0AAV7PM36"/>
<organism evidence="2 3">
    <name type="scientific">Pleurodeles waltl</name>
    <name type="common">Iberian ribbed newt</name>
    <dbReference type="NCBI Taxonomy" id="8319"/>
    <lineage>
        <taxon>Eukaryota</taxon>
        <taxon>Metazoa</taxon>
        <taxon>Chordata</taxon>
        <taxon>Craniata</taxon>
        <taxon>Vertebrata</taxon>
        <taxon>Euteleostomi</taxon>
        <taxon>Amphibia</taxon>
        <taxon>Batrachia</taxon>
        <taxon>Caudata</taxon>
        <taxon>Salamandroidea</taxon>
        <taxon>Salamandridae</taxon>
        <taxon>Pleurodelinae</taxon>
        <taxon>Pleurodeles</taxon>
    </lineage>
</organism>
<dbReference type="Proteomes" id="UP001066276">
    <property type="component" value="Chromosome 7"/>
</dbReference>
<reference evidence="2" key="1">
    <citation type="journal article" date="2022" name="bioRxiv">
        <title>Sequencing and chromosome-scale assembly of the giantPleurodeles waltlgenome.</title>
        <authorList>
            <person name="Brown T."/>
            <person name="Elewa A."/>
            <person name="Iarovenko S."/>
            <person name="Subramanian E."/>
            <person name="Araus A.J."/>
            <person name="Petzold A."/>
            <person name="Susuki M."/>
            <person name="Suzuki K.-i.T."/>
            <person name="Hayashi T."/>
            <person name="Toyoda A."/>
            <person name="Oliveira C."/>
            <person name="Osipova E."/>
            <person name="Leigh N.D."/>
            <person name="Simon A."/>
            <person name="Yun M.H."/>
        </authorList>
    </citation>
    <scope>NUCLEOTIDE SEQUENCE</scope>
    <source>
        <strain evidence="2">20211129_DDA</strain>
        <tissue evidence="2">Liver</tissue>
    </source>
</reference>
<comment type="caution">
    <text evidence="2">The sequence shown here is derived from an EMBL/GenBank/DDBJ whole genome shotgun (WGS) entry which is preliminary data.</text>
</comment>
<proteinExistence type="predicted"/>